<evidence type="ECO:0000256" key="6">
    <source>
        <dbReference type="SAM" id="Phobius"/>
    </source>
</evidence>
<dbReference type="Pfam" id="PF00072">
    <property type="entry name" value="Response_reg"/>
    <property type="match status" value="1"/>
</dbReference>
<dbReference type="InterPro" id="IPR035965">
    <property type="entry name" value="PAS-like_dom_sf"/>
</dbReference>
<dbReference type="PANTHER" id="PTHR45339">
    <property type="entry name" value="HYBRID SIGNAL TRANSDUCTION HISTIDINE KINASE J"/>
    <property type="match status" value="1"/>
</dbReference>
<dbReference type="CDD" id="cd16922">
    <property type="entry name" value="HATPase_EvgS-ArcB-TorS-like"/>
    <property type="match status" value="1"/>
</dbReference>
<keyword evidence="3 5" id="KW-0597">Phosphoprotein</keyword>
<dbReference type="PROSITE" id="PS50109">
    <property type="entry name" value="HIS_KIN"/>
    <property type="match status" value="1"/>
</dbReference>
<feature type="transmembrane region" description="Helical" evidence="6">
    <location>
        <begin position="252"/>
        <end position="274"/>
    </location>
</feature>
<dbReference type="InterPro" id="IPR001789">
    <property type="entry name" value="Sig_transdc_resp-reg_receiver"/>
</dbReference>
<dbReference type="Pfam" id="PF00512">
    <property type="entry name" value="HisKA"/>
    <property type="match status" value="1"/>
</dbReference>
<evidence type="ECO:0000256" key="4">
    <source>
        <dbReference type="ARBA" id="ARBA00023012"/>
    </source>
</evidence>
<dbReference type="EC" id="2.7.13.3" evidence="2"/>
<evidence type="ECO:0000256" key="1">
    <source>
        <dbReference type="ARBA" id="ARBA00000085"/>
    </source>
</evidence>
<evidence type="ECO:0000259" key="9">
    <source>
        <dbReference type="PROSITE" id="PS50112"/>
    </source>
</evidence>
<dbReference type="Gene3D" id="3.30.565.10">
    <property type="entry name" value="Histidine kinase-like ATPase, C-terminal domain"/>
    <property type="match status" value="1"/>
</dbReference>
<keyword evidence="6" id="KW-0472">Membrane</keyword>
<dbReference type="SUPFAM" id="SSF55874">
    <property type="entry name" value="ATPase domain of HSP90 chaperone/DNA topoisomerase II/histidine kinase"/>
    <property type="match status" value="1"/>
</dbReference>
<dbReference type="SMART" id="SM00091">
    <property type="entry name" value="PAS"/>
    <property type="match status" value="2"/>
</dbReference>
<dbReference type="CDD" id="cd00082">
    <property type="entry name" value="HisKA"/>
    <property type="match status" value="1"/>
</dbReference>
<dbReference type="SUPFAM" id="SSF52172">
    <property type="entry name" value="CheY-like"/>
    <property type="match status" value="1"/>
</dbReference>
<feature type="domain" description="Histidine kinase" evidence="7">
    <location>
        <begin position="556"/>
        <end position="777"/>
    </location>
</feature>
<sequence length="930" mass="103910">MISFGLFIVVMGSYIISQNESRVTQAAVLSSNGLASFVSDYVEKHQLLIKSIAYHNQDRILQLSKGAGYPYDLDEIHDDIKELFPDGTEFAIVNQNGRIVVGSDVGHMGERCQSLITQTMRGLSSTVSKVKAHQTPQGEFHFDVLFPIVVGEERAGFWVKLSFSPLEKFIVNLNIKDYDLVVTEQVPPYRVLLGKTSDNRRAEPVDFIYMANQQDGTNSLKTVLAVAPITNVAWQVRAIHNDEVHKAYVNNVFMIAITVFLSVFIVVSIVYFFVRGLQEEKEKIRQDAVHDEMFNAGPTVLLEKQTDMKMQVLYASPNVEPLLGVSSKKTLDKSYLNWIYPDDVPMVRETLLKAYRDEKSTVEMVYRLKTSENGGFVWIYDLSHILYSSNGKPNILRGYITSVHAQKIAEKNATDLIQSVPEAIFVLDLDGNIINSNRAAEVLLGCDRTNLMNSLFSHWLEADSFPLYECMKHKYLTEQQSPKEESSRVDSLYLRNSQGTRVSVEIGFNRIELKGEPLLVQVVRDVTLQMQTQEQLSLAKEQAVALAKARSRFVATISHEIRTPMNGVLGMTDLLFDTQLNNIQTQYLQAIKQSGDVLLNIINEVLDFARLDEGQVTLVNADLNLKDILEETLHLLSNMAEEKGLKLTYDDTHLQSENYLGDAMRIQQLIFNLVGNALKFTEKGQIIIKLSNVLAEDGNQLVLIEVVDSGIGVAQENLSKLFESFTQADDSTSRQFGGTGLGLAICKQLADLMQGTIGVESELGKGSTFWVKLPLRKVVKTGEIEGGVESVSGPVLADKNLPLAGKTILLIEDNVINQHVIEGFLLRLGAKVDVAENGLKGVDFWRLGGLKYQLVLMDCQMPVMDGFEATKIIRKEEKVSARTQTIPIVALTANVMSEDKDKCLQAGMNDFLSKPIEKESFEAMVLKWVV</sequence>
<dbReference type="NCBIfam" id="TIGR00229">
    <property type="entry name" value="sensory_box"/>
    <property type="match status" value="1"/>
</dbReference>
<dbReference type="Proteomes" id="UP001222275">
    <property type="component" value="Chromosome"/>
</dbReference>
<evidence type="ECO:0000313" key="11">
    <source>
        <dbReference type="Proteomes" id="UP001222275"/>
    </source>
</evidence>
<dbReference type="Gene3D" id="3.40.50.2300">
    <property type="match status" value="1"/>
</dbReference>
<name>A0ABY8CAH6_9GAMM</name>
<dbReference type="InterPro" id="IPR003661">
    <property type="entry name" value="HisK_dim/P_dom"/>
</dbReference>
<keyword evidence="6" id="KW-0812">Transmembrane</keyword>
<dbReference type="Pfam" id="PF24820">
    <property type="entry name" value="Diguanyl_cycl_sensor"/>
    <property type="match status" value="1"/>
</dbReference>
<evidence type="ECO:0000313" key="10">
    <source>
        <dbReference type="EMBL" id="WEJ62929.1"/>
    </source>
</evidence>
<dbReference type="Pfam" id="PF02518">
    <property type="entry name" value="HATPase_c"/>
    <property type="match status" value="1"/>
</dbReference>
<comment type="catalytic activity">
    <reaction evidence="1">
        <text>ATP + protein L-histidine = ADP + protein N-phospho-L-histidine.</text>
        <dbReference type="EC" id="2.7.13.3"/>
    </reaction>
</comment>
<evidence type="ECO:0000256" key="2">
    <source>
        <dbReference type="ARBA" id="ARBA00012438"/>
    </source>
</evidence>
<reference evidence="10 11" key="1">
    <citation type="submission" date="2022-06" db="EMBL/GenBank/DDBJ databases">
        <title>Thiomicrohabdus sp. nov, an obligately chemolithoautotrophic, sulfur-oxidizing bacterium isolated from beach of Guanyin Mountain. Amoy.</title>
        <authorList>
            <person name="Zhu H."/>
        </authorList>
    </citation>
    <scope>NUCLEOTIDE SEQUENCE [LARGE SCALE GENOMIC DNA]</scope>
    <source>
        <strain evidence="10 11">XGS-01</strain>
    </source>
</reference>
<dbReference type="RefSeq" id="WP_275595186.1">
    <property type="nucleotide sequence ID" value="NZ_CP102381.1"/>
</dbReference>
<dbReference type="InterPro" id="IPR003594">
    <property type="entry name" value="HATPase_dom"/>
</dbReference>
<feature type="domain" description="PAS" evidence="9">
    <location>
        <begin position="307"/>
        <end position="358"/>
    </location>
</feature>
<keyword evidence="10" id="KW-0547">Nucleotide-binding</keyword>
<keyword evidence="4" id="KW-0902">Two-component regulatory system</keyword>
<dbReference type="EMBL" id="CP102381">
    <property type="protein sequence ID" value="WEJ62929.1"/>
    <property type="molecule type" value="Genomic_DNA"/>
</dbReference>
<dbReference type="SMART" id="SM00387">
    <property type="entry name" value="HATPase_c"/>
    <property type="match status" value="1"/>
</dbReference>
<proteinExistence type="predicted"/>
<organism evidence="10 11">
    <name type="scientific">Thiomicrorhabdus lithotrophica</name>
    <dbReference type="NCBI Taxonomy" id="2949997"/>
    <lineage>
        <taxon>Bacteria</taxon>
        <taxon>Pseudomonadati</taxon>
        <taxon>Pseudomonadota</taxon>
        <taxon>Gammaproteobacteria</taxon>
        <taxon>Thiotrichales</taxon>
        <taxon>Piscirickettsiaceae</taxon>
        <taxon>Thiomicrorhabdus</taxon>
    </lineage>
</organism>
<dbReference type="GO" id="GO:0005524">
    <property type="term" value="F:ATP binding"/>
    <property type="evidence" value="ECO:0007669"/>
    <property type="project" value="UniProtKB-KW"/>
</dbReference>
<dbReference type="InterPro" id="IPR059127">
    <property type="entry name" value="Diguanyl_cycl_sensor_dom"/>
</dbReference>
<dbReference type="PROSITE" id="PS50112">
    <property type="entry name" value="PAS"/>
    <property type="match status" value="2"/>
</dbReference>
<dbReference type="SMART" id="SM00448">
    <property type="entry name" value="REC"/>
    <property type="match status" value="1"/>
</dbReference>
<dbReference type="InterPro" id="IPR004358">
    <property type="entry name" value="Sig_transdc_His_kin-like_C"/>
</dbReference>
<dbReference type="PRINTS" id="PR00344">
    <property type="entry name" value="BCTRLSENSOR"/>
</dbReference>
<evidence type="ECO:0000256" key="3">
    <source>
        <dbReference type="ARBA" id="ARBA00022553"/>
    </source>
</evidence>
<feature type="domain" description="Response regulatory" evidence="8">
    <location>
        <begin position="807"/>
        <end position="929"/>
    </location>
</feature>
<dbReference type="InterPro" id="IPR011006">
    <property type="entry name" value="CheY-like_superfamily"/>
</dbReference>
<keyword evidence="10" id="KW-0067">ATP-binding</keyword>
<dbReference type="InterPro" id="IPR000014">
    <property type="entry name" value="PAS"/>
</dbReference>
<dbReference type="SUPFAM" id="SSF47384">
    <property type="entry name" value="Homodimeric domain of signal transducing histidine kinase"/>
    <property type="match status" value="1"/>
</dbReference>
<dbReference type="Gene3D" id="1.10.287.130">
    <property type="match status" value="1"/>
</dbReference>
<dbReference type="Pfam" id="PF08447">
    <property type="entry name" value="PAS_3"/>
    <property type="match status" value="1"/>
</dbReference>
<dbReference type="InterPro" id="IPR036097">
    <property type="entry name" value="HisK_dim/P_sf"/>
</dbReference>
<evidence type="ECO:0000259" key="7">
    <source>
        <dbReference type="PROSITE" id="PS50109"/>
    </source>
</evidence>
<accession>A0ABY8CAH6</accession>
<dbReference type="SUPFAM" id="SSF55785">
    <property type="entry name" value="PYP-like sensor domain (PAS domain)"/>
    <property type="match status" value="2"/>
</dbReference>
<dbReference type="InterPro" id="IPR005467">
    <property type="entry name" value="His_kinase_dom"/>
</dbReference>
<feature type="domain" description="PAS" evidence="9">
    <location>
        <begin position="409"/>
        <end position="453"/>
    </location>
</feature>
<feature type="modified residue" description="4-aspartylphosphate" evidence="5">
    <location>
        <position position="858"/>
    </location>
</feature>
<dbReference type="CDD" id="cd17546">
    <property type="entry name" value="REC_hyHK_CKI1_RcsC-like"/>
    <property type="match status" value="1"/>
</dbReference>
<dbReference type="Gene3D" id="3.30.450.20">
    <property type="entry name" value="PAS domain"/>
    <property type="match status" value="2"/>
</dbReference>
<protein>
    <recommendedName>
        <fullName evidence="2">histidine kinase</fullName>
        <ecNumber evidence="2">2.7.13.3</ecNumber>
    </recommendedName>
</protein>
<dbReference type="PANTHER" id="PTHR45339:SF1">
    <property type="entry name" value="HYBRID SIGNAL TRANSDUCTION HISTIDINE KINASE J"/>
    <property type="match status" value="1"/>
</dbReference>
<dbReference type="PROSITE" id="PS50110">
    <property type="entry name" value="RESPONSE_REGULATORY"/>
    <property type="match status" value="1"/>
</dbReference>
<keyword evidence="11" id="KW-1185">Reference proteome</keyword>
<dbReference type="InterPro" id="IPR013655">
    <property type="entry name" value="PAS_fold_3"/>
</dbReference>
<gene>
    <name evidence="10" type="ORF">NR989_01395</name>
</gene>
<dbReference type="InterPro" id="IPR036890">
    <property type="entry name" value="HATPase_C_sf"/>
</dbReference>
<dbReference type="SMART" id="SM00388">
    <property type="entry name" value="HisKA"/>
    <property type="match status" value="1"/>
</dbReference>
<evidence type="ECO:0000259" key="8">
    <source>
        <dbReference type="PROSITE" id="PS50110"/>
    </source>
</evidence>
<keyword evidence="6" id="KW-1133">Transmembrane helix</keyword>
<evidence type="ECO:0000256" key="5">
    <source>
        <dbReference type="PROSITE-ProRule" id="PRU00169"/>
    </source>
</evidence>
<dbReference type="CDD" id="cd00130">
    <property type="entry name" value="PAS"/>
    <property type="match status" value="2"/>
</dbReference>